<evidence type="ECO:0000313" key="1">
    <source>
        <dbReference type="EMBL" id="GCD78557.1"/>
    </source>
</evidence>
<dbReference type="OrthoDB" id="1405967at2"/>
<gene>
    <name evidence="1" type="ORF">JCM31826_20390</name>
</gene>
<keyword evidence="2" id="KW-1185">Reference proteome</keyword>
<reference evidence="1 2" key="1">
    <citation type="submission" date="2018-11" db="EMBL/GenBank/DDBJ databases">
        <title>Schleiferia aggregans sp. nov., a moderately thermophilic heterotrophic bacterium isolated from microbial mats at a terrestrial hot spring.</title>
        <authorList>
            <person name="Iino T."/>
            <person name="Ohkuma M."/>
            <person name="Haruta S."/>
        </authorList>
    </citation>
    <scope>NUCLEOTIDE SEQUENCE [LARGE SCALE GENOMIC DNA]</scope>
    <source>
        <strain evidence="1 2">LA</strain>
    </source>
</reference>
<evidence type="ECO:0008006" key="3">
    <source>
        <dbReference type="Google" id="ProtNLM"/>
    </source>
</evidence>
<protein>
    <recommendedName>
        <fullName evidence="3">Transporter</fullName>
    </recommendedName>
</protein>
<name>A0A401XNG4_9FLAO</name>
<dbReference type="RefSeq" id="WP_124398612.1">
    <property type="nucleotide sequence ID" value="NZ_BHZE01000026.1"/>
</dbReference>
<evidence type="ECO:0000313" key="2">
    <source>
        <dbReference type="Proteomes" id="UP000286715"/>
    </source>
</evidence>
<dbReference type="AlphaFoldDB" id="A0A401XNG4"/>
<accession>A0A401XNG4</accession>
<proteinExistence type="predicted"/>
<organism evidence="1 2">
    <name type="scientific">Thermaurantimonas aggregans</name>
    <dbReference type="NCBI Taxonomy" id="2173829"/>
    <lineage>
        <taxon>Bacteria</taxon>
        <taxon>Pseudomonadati</taxon>
        <taxon>Bacteroidota</taxon>
        <taxon>Flavobacteriia</taxon>
        <taxon>Flavobacteriales</taxon>
        <taxon>Schleiferiaceae</taxon>
        <taxon>Thermaurantimonas</taxon>
    </lineage>
</organism>
<dbReference type="Proteomes" id="UP000286715">
    <property type="component" value="Unassembled WGS sequence"/>
</dbReference>
<comment type="caution">
    <text evidence="1">The sequence shown here is derived from an EMBL/GenBank/DDBJ whole genome shotgun (WGS) entry which is preliminary data.</text>
</comment>
<sequence length="309" mass="35008">MKLPKNLISLLIALSLVPRNQQACDICGCGVGGGYLGVLPQFQKNLMGLRYFQSSFHHPATLLNTTDGQYLKTDLYHSADLWLRYYMTEKLQVFTFLPYKVNVRSYENGYNELLSGVGDIQLNALHQVINQGADPTKLLRHIWFLGGGVKLPTGKYMQRDSRRRMFPLPIQVGTGAWSFLLQNMYILRFKNFGFQTDVQYRYQLANELQYKMGNTILAGGSAFYWWQVSPHMAVLPIIGGQFESLEKDTEYGYAKENTGGKFGLLTAGVDVYYQKMIFQLFGQLPLVSSIQEAQPSVGTRFGVGVALFW</sequence>
<dbReference type="EMBL" id="BHZE01000026">
    <property type="protein sequence ID" value="GCD78557.1"/>
    <property type="molecule type" value="Genomic_DNA"/>
</dbReference>